<dbReference type="InterPro" id="IPR036804">
    <property type="entry name" value="CheR_N_sf"/>
</dbReference>
<dbReference type="RefSeq" id="WP_014956486.1">
    <property type="nucleotide sequence ID" value="NC_018645.1"/>
</dbReference>
<dbReference type="GO" id="GO:0008983">
    <property type="term" value="F:protein-glutamate O-methyltransferase activity"/>
    <property type="evidence" value="ECO:0007669"/>
    <property type="project" value="UniProtKB-EC"/>
</dbReference>
<feature type="active site" evidence="6">
    <location>
        <position position="66"/>
    </location>
</feature>
<dbReference type="Proteomes" id="UP000007347">
    <property type="component" value="Chromosome"/>
</dbReference>
<comment type="catalytic activity">
    <reaction evidence="1">
        <text>L-glutamyl-[protein] + S-adenosyl-L-methionine = [protein]-L-glutamate 5-O-methyl ester + S-adenosyl-L-homocysteine</text>
        <dbReference type="Rhea" id="RHEA:24452"/>
        <dbReference type="Rhea" id="RHEA-COMP:10208"/>
        <dbReference type="Rhea" id="RHEA-COMP:10311"/>
        <dbReference type="ChEBI" id="CHEBI:29973"/>
        <dbReference type="ChEBI" id="CHEBI:57856"/>
        <dbReference type="ChEBI" id="CHEBI:59789"/>
        <dbReference type="ChEBI" id="CHEBI:82795"/>
        <dbReference type="EC" id="2.1.1.80"/>
    </reaction>
</comment>
<feature type="active site" evidence="6">
    <location>
        <position position="39"/>
    </location>
</feature>
<organism evidence="12 13">
    <name type="scientific">Desulfobacula toluolica (strain DSM 7467 / Tol2)</name>
    <dbReference type="NCBI Taxonomy" id="651182"/>
    <lineage>
        <taxon>Bacteria</taxon>
        <taxon>Pseudomonadati</taxon>
        <taxon>Thermodesulfobacteriota</taxon>
        <taxon>Desulfobacteria</taxon>
        <taxon>Desulfobacterales</taxon>
        <taxon>Desulfobacteraceae</taxon>
        <taxon>Desulfobacula</taxon>
    </lineage>
</organism>
<feature type="domain" description="CheR-type methyltransferase" evidence="11">
    <location>
        <begin position="235"/>
        <end position="495"/>
    </location>
</feature>
<evidence type="ECO:0000256" key="5">
    <source>
        <dbReference type="ARBA" id="ARBA00022691"/>
    </source>
</evidence>
<evidence type="ECO:0000256" key="4">
    <source>
        <dbReference type="ARBA" id="ARBA00022679"/>
    </source>
</evidence>
<feature type="domain" description="CheB-type methylesterase" evidence="10">
    <location>
        <begin position="33"/>
        <end position="216"/>
    </location>
</feature>
<keyword evidence="8" id="KW-0812">Transmembrane</keyword>
<dbReference type="Gene3D" id="3.40.50.180">
    <property type="entry name" value="Methylesterase CheB, C-terminal domain"/>
    <property type="match status" value="1"/>
</dbReference>
<dbReference type="AlphaFoldDB" id="K0N4V0"/>
<evidence type="ECO:0000256" key="3">
    <source>
        <dbReference type="ARBA" id="ARBA00022603"/>
    </source>
</evidence>
<evidence type="ECO:0000256" key="1">
    <source>
        <dbReference type="ARBA" id="ARBA00001541"/>
    </source>
</evidence>
<evidence type="ECO:0000313" key="12">
    <source>
        <dbReference type="EMBL" id="CCK79139.1"/>
    </source>
</evidence>
<dbReference type="GO" id="GO:0000156">
    <property type="term" value="F:phosphorelay response regulator activity"/>
    <property type="evidence" value="ECO:0007669"/>
    <property type="project" value="InterPro"/>
</dbReference>
<keyword evidence="8" id="KW-1133">Transmembrane helix</keyword>
<dbReference type="PROSITE" id="PS50122">
    <property type="entry name" value="CHEB"/>
    <property type="match status" value="1"/>
</dbReference>
<dbReference type="PATRIC" id="fig|651182.5.peg.1172"/>
<dbReference type="GO" id="GO:0006935">
    <property type="term" value="P:chemotaxis"/>
    <property type="evidence" value="ECO:0007669"/>
    <property type="project" value="UniProtKB-UniRule"/>
</dbReference>
<dbReference type="SUPFAM" id="SSF53335">
    <property type="entry name" value="S-adenosyl-L-methionine-dependent methyltransferases"/>
    <property type="match status" value="1"/>
</dbReference>
<proteinExistence type="predicted"/>
<keyword evidence="7" id="KW-0175">Coiled coil</keyword>
<dbReference type="InterPro" id="IPR035965">
    <property type="entry name" value="PAS-like_dom_sf"/>
</dbReference>
<accession>K0N4V0</accession>
<evidence type="ECO:0000256" key="8">
    <source>
        <dbReference type="SAM" id="Phobius"/>
    </source>
</evidence>
<dbReference type="InterPro" id="IPR022642">
    <property type="entry name" value="CheR_C"/>
</dbReference>
<feature type="coiled-coil region" evidence="7">
    <location>
        <begin position="667"/>
        <end position="754"/>
    </location>
</feature>
<dbReference type="Pfam" id="PF03705">
    <property type="entry name" value="CheR_N"/>
    <property type="match status" value="1"/>
</dbReference>
<dbReference type="EC" id="2.1.1.80" evidence="2"/>
<dbReference type="EMBL" id="FO203503">
    <property type="protein sequence ID" value="CCK79139.1"/>
    <property type="molecule type" value="Genomic_DNA"/>
</dbReference>
<keyword evidence="5" id="KW-0949">S-adenosyl-L-methionine</keyword>
<dbReference type="InterPro" id="IPR000673">
    <property type="entry name" value="Sig_transdc_resp-reg_Me-estase"/>
</dbReference>
<dbReference type="InterPro" id="IPR035909">
    <property type="entry name" value="CheB_C"/>
</dbReference>
<name>K0N4V0_DESTT</name>
<keyword evidence="8" id="KW-0472">Membrane</keyword>
<dbReference type="GO" id="GO:0006355">
    <property type="term" value="P:regulation of DNA-templated transcription"/>
    <property type="evidence" value="ECO:0007669"/>
    <property type="project" value="InterPro"/>
</dbReference>
<dbReference type="PANTHER" id="PTHR24422">
    <property type="entry name" value="CHEMOTAXIS PROTEIN METHYLTRANSFERASE"/>
    <property type="match status" value="1"/>
</dbReference>
<dbReference type="Gene3D" id="3.40.50.150">
    <property type="entry name" value="Vaccinia Virus protein VP39"/>
    <property type="match status" value="1"/>
</dbReference>
<dbReference type="InterPro" id="IPR050903">
    <property type="entry name" value="Bact_Chemotaxis_MeTrfase"/>
</dbReference>
<reference evidence="12 13" key="1">
    <citation type="journal article" date="2013" name="Environ. Microbiol.">
        <title>Complete genome, catabolic sub-proteomes and key-metabolites of Desulfobacula toluolica Tol2, a marine, aromatic compound-degrading, sulfate-reducing bacterium.</title>
        <authorList>
            <person name="Wohlbrand L."/>
            <person name="Jacob J.H."/>
            <person name="Kube M."/>
            <person name="Mussmann M."/>
            <person name="Jarling R."/>
            <person name="Beck A."/>
            <person name="Amann R."/>
            <person name="Wilkes H."/>
            <person name="Reinhardt R."/>
            <person name="Rabus R."/>
        </authorList>
    </citation>
    <scope>NUCLEOTIDE SEQUENCE [LARGE SCALE GENOMIC DNA]</scope>
    <source>
        <strain evidence="13">DSM 7467 / Tol2</strain>
    </source>
</reference>
<feature type="active site" evidence="6">
    <location>
        <position position="158"/>
    </location>
</feature>
<dbReference type="PROSITE" id="PS50112">
    <property type="entry name" value="PAS"/>
    <property type="match status" value="1"/>
</dbReference>
<dbReference type="NCBIfam" id="TIGR00229">
    <property type="entry name" value="sensory_box"/>
    <property type="match status" value="1"/>
</dbReference>
<evidence type="ECO:0000256" key="6">
    <source>
        <dbReference type="PROSITE-ProRule" id="PRU00050"/>
    </source>
</evidence>
<dbReference type="Pfam" id="PF01339">
    <property type="entry name" value="CheB_methylest"/>
    <property type="match status" value="1"/>
</dbReference>
<dbReference type="STRING" id="651182.TOL2_C09740"/>
<dbReference type="CDD" id="cd00130">
    <property type="entry name" value="PAS"/>
    <property type="match status" value="1"/>
</dbReference>
<dbReference type="Gene3D" id="3.30.450.20">
    <property type="entry name" value="PAS domain"/>
    <property type="match status" value="1"/>
</dbReference>
<evidence type="ECO:0000313" key="13">
    <source>
        <dbReference type="Proteomes" id="UP000007347"/>
    </source>
</evidence>
<dbReference type="HOGENOM" id="CLU_000892_0_2_7"/>
<dbReference type="GO" id="GO:0008984">
    <property type="term" value="F:protein-glutamate methylesterase activity"/>
    <property type="evidence" value="ECO:0007669"/>
    <property type="project" value="InterPro"/>
</dbReference>
<sequence>MPTKKKKVLIAKEKFLETVDQEKKIKKSDRFFIVGIGASAGGLETLNVFFSIMPPDSGMAFVIIQHLSPQHKSIMASLLEKQTRMAVKQIEDGTKVLPNHVYLNPPGKNVAMFNRSLHLIEPMKTGVINMPVDFFFRSLSEDQKGKAIGIILSGTASDGTLGIKAIKSEGGMAMVQQPDTAKYDGMPRSAVETGLIDFVLPVEKMPEALTRYTQHPYLGLPDKIKITDSPNKNYIQKIFALIRSKTGHDFSHYKPNTISRRIERRLAVHQITRLSDYIQFIQKNPVEIDTLFKNLVIGVTSFFRDPEVFEVIEKEVIPNMLKDKPPDSTIRFWVTGCSTGEEAYSLAIIVSEIMDNIKKYFNVRIFATDIDPSAIDIARRGIYPENICADISPERLYQFFTKTHDGFHVKKQIRDMIVFSIQNVIKDPPFSRLDLVSCRNLLIYMDSTLQKKNIPLFHYTLNPGGILLLGTSESIGEHTDLFEPFNSKLKIFIRSKSFVGKGIDFSGKIYHDAQPGIKADEDVHLSAKTDIQAVIERTILDVYAPAGVLINDKYEILYFAGITAKYLSPPTGKPSFNVLDMACGDLKNKLTIALHKAAQKKTATVCKDVKISRNGTFCSIDILIRPITDQGLPKGSMLIMFDDKIPADASGEKTMGAVKTRKKSMALQSLEQELQSTREYLQATIEELETSNEELKSANEELQSFNEEIQSSNEELETSKEELQSTNEELATVNAELQTKVEEYSKTRNDMNNLLAATEIATLFIDTNLCIKNYTPAADNLINLIRTDIGRPLDDLKTCFGDVNLVGLARNVLKDLNTIEIEILSLDDIWYTLKMIPYRTVENLIDGVVMTFINVNKIKQADKFRRLATVLEDSNDAITVLGLNGDIRAWNKGAQAMYGWTESEALKMNISEFLPKDKQGELNSIIEKLKRHEPIPPFKSRRKTSTGKNLEVWLTITALMDETGQPIEIATTERNLAWLIEK</sequence>
<dbReference type="PANTHER" id="PTHR24422:SF27">
    <property type="entry name" value="PROTEIN-GLUTAMATE O-METHYLTRANSFERASE"/>
    <property type="match status" value="1"/>
</dbReference>
<evidence type="ECO:0000259" key="11">
    <source>
        <dbReference type="PROSITE" id="PS50123"/>
    </source>
</evidence>
<dbReference type="KEGG" id="dto:TOL2_C09740"/>
<dbReference type="InterPro" id="IPR000014">
    <property type="entry name" value="PAS"/>
</dbReference>
<dbReference type="SMART" id="SM00138">
    <property type="entry name" value="MeTrc"/>
    <property type="match status" value="1"/>
</dbReference>
<dbReference type="SUPFAM" id="SSF52738">
    <property type="entry name" value="Methylesterase CheB, C-terminal domain"/>
    <property type="match status" value="1"/>
</dbReference>
<dbReference type="Pfam" id="PF13596">
    <property type="entry name" value="PAS_10"/>
    <property type="match status" value="1"/>
</dbReference>
<gene>
    <name evidence="12" type="ordered locus">TOL2_C09740</name>
</gene>
<dbReference type="InterPro" id="IPR000780">
    <property type="entry name" value="CheR_MeTrfase"/>
</dbReference>
<keyword evidence="3 12" id="KW-0489">Methyltransferase</keyword>
<dbReference type="Pfam" id="PF00989">
    <property type="entry name" value="PAS"/>
    <property type="match status" value="1"/>
</dbReference>
<dbReference type="PROSITE" id="PS50123">
    <property type="entry name" value="CHER"/>
    <property type="match status" value="1"/>
</dbReference>
<evidence type="ECO:0000259" key="10">
    <source>
        <dbReference type="PROSITE" id="PS50122"/>
    </source>
</evidence>
<feature type="domain" description="PAS" evidence="9">
    <location>
        <begin position="863"/>
        <end position="933"/>
    </location>
</feature>
<keyword evidence="4 12" id="KW-0808">Transferase</keyword>
<dbReference type="Pfam" id="PF01739">
    <property type="entry name" value="CheR"/>
    <property type="match status" value="1"/>
</dbReference>
<dbReference type="InterPro" id="IPR029063">
    <property type="entry name" value="SAM-dependent_MTases_sf"/>
</dbReference>
<keyword evidence="6" id="KW-0145">Chemotaxis</keyword>
<dbReference type="SMART" id="SM00091">
    <property type="entry name" value="PAS"/>
    <property type="match status" value="1"/>
</dbReference>
<evidence type="ECO:0000256" key="7">
    <source>
        <dbReference type="SAM" id="Coils"/>
    </source>
</evidence>
<dbReference type="SUPFAM" id="SSF47757">
    <property type="entry name" value="Chemotaxis receptor methyltransferase CheR, N-terminal domain"/>
    <property type="match status" value="1"/>
</dbReference>
<dbReference type="CDD" id="cd16434">
    <property type="entry name" value="CheB-CheR_fusion"/>
    <property type="match status" value="1"/>
</dbReference>
<keyword evidence="6" id="KW-0378">Hydrolase</keyword>
<evidence type="ECO:0000259" key="9">
    <source>
        <dbReference type="PROSITE" id="PS50112"/>
    </source>
</evidence>
<protein>
    <recommendedName>
        <fullName evidence="2">protein-glutamate O-methyltransferase</fullName>
        <ecNumber evidence="2">2.1.1.80</ecNumber>
    </recommendedName>
</protein>
<dbReference type="InterPro" id="IPR013767">
    <property type="entry name" value="PAS_fold"/>
</dbReference>
<dbReference type="Gene3D" id="1.10.155.10">
    <property type="entry name" value="Chemotaxis receptor methyltransferase CheR, N-terminal domain"/>
    <property type="match status" value="1"/>
</dbReference>
<dbReference type="SUPFAM" id="SSF55785">
    <property type="entry name" value="PYP-like sensor domain (PAS domain)"/>
    <property type="match status" value="1"/>
</dbReference>
<feature type="transmembrane region" description="Helical" evidence="8">
    <location>
        <begin position="31"/>
        <end position="53"/>
    </location>
</feature>
<dbReference type="OrthoDB" id="9786165at2"/>
<dbReference type="InterPro" id="IPR022641">
    <property type="entry name" value="CheR_N"/>
</dbReference>
<dbReference type="GO" id="GO:0032259">
    <property type="term" value="P:methylation"/>
    <property type="evidence" value="ECO:0007669"/>
    <property type="project" value="UniProtKB-KW"/>
</dbReference>
<dbReference type="GO" id="GO:0005737">
    <property type="term" value="C:cytoplasm"/>
    <property type="evidence" value="ECO:0007669"/>
    <property type="project" value="InterPro"/>
</dbReference>
<evidence type="ECO:0000256" key="2">
    <source>
        <dbReference type="ARBA" id="ARBA00012534"/>
    </source>
</evidence>
<dbReference type="PRINTS" id="PR00996">
    <property type="entry name" value="CHERMTFRASE"/>
</dbReference>
<keyword evidence="13" id="KW-1185">Reference proteome</keyword>